<dbReference type="OrthoDB" id="9803968at2"/>
<comment type="caution">
    <text evidence="5">The sequence shown here is derived from an EMBL/GenBank/DDBJ whole genome shotgun (WGS) entry which is preliminary data.</text>
</comment>
<dbReference type="SUPFAM" id="SSF56801">
    <property type="entry name" value="Acetyl-CoA synthetase-like"/>
    <property type="match status" value="1"/>
</dbReference>
<dbReference type="InterPro" id="IPR025110">
    <property type="entry name" value="AMP-bd_C"/>
</dbReference>
<dbReference type="Gene3D" id="3.30.300.30">
    <property type="match status" value="1"/>
</dbReference>
<feature type="domain" description="AMP-dependent synthetase/ligase" evidence="3">
    <location>
        <begin position="8"/>
        <end position="360"/>
    </location>
</feature>
<proteinExistence type="inferred from homology"/>
<dbReference type="PROSITE" id="PS00455">
    <property type="entry name" value="AMP_BINDING"/>
    <property type="match status" value="1"/>
</dbReference>
<dbReference type="Gene3D" id="3.40.50.12780">
    <property type="entry name" value="N-terminal domain of ligase-like"/>
    <property type="match status" value="1"/>
</dbReference>
<dbReference type="InParanoid" id="F1ZDS9"/>
<dbReference type="RefSeq" id="WP_008071790.1">
    <property type="nucleotide sequence ID" value="NZ_AQWK01000004.1"/>
</dbReference>
<feature type="domain" description="AMP-binding enzyme C-terminal" evidence="4">
    <location>
        <begin position="416"/>
        <end position="494"/>
    </location>
</feature>
<protein>
    <submittedName>
        <fullName evidence="5">Acyl-CoA synthetase</fullName>
    </submittedName>
</protein>
<dbReference type="PANTHER" id="PTHR43201:SF5">
    <property type="entry name" value="MEDIUM-CHAIN ACYL-COA LIGASE ACSF2, MITOCHONDRIAL"/>
    <property type="match status" value="1"/>
</dbReference>
<evidence type="ECO:0000259" key="3">
    <source>
        <dbReference type="Pfam" id="PF00501"/>
    </source>
</evidence>
<keyword evidence="2" id="KW-0436">Ligase</keyword>
<dbReference type="GO" id="GO:0006631">
    <property type="term" value="P:fatty acid metabolic process"/>
    <property type="evidence" value="ECO:0007669"/>
    <property type="project" value="TreeGrafter"/>
</dbReference>
<dbReference type="Proteomes" id="UP000004728">
    <property type="component" value="Unassembled WGS sequence"/>
</dbReference>
<dbReference type="eggNOG" id="COG0318">
    <property type="taxonomic scope" value="Bacteria"/>
</dbReference>
<dbReference type="PANTHER" id="PTHR43201">
    <property type="entry name" value="ACYL-COA SYNTHETASE"/>
    <property type="match status" value="1"/>
</dbReference>
<evidence type="ECO:0000259" key="4">
    <source>
        <dbReference type="Pfam" id="PF13193"/>
    </source>
</evidence>
<dbReference type="InterPro" id="IPR000873">
    <property type="entry name" value="AMP-dep_synth/lig_dom"/>
</dbReference>
<reference evidence="5 6" key="1">
    <citation type="journal article" date="2012" name="J. Bacteriol.">
        <title>Draft Genome Sequence of Novosphingobium nitrogenifigens Y88T.</title>
        <authorList>
            <person name="Strabala T.J."/>
            <person name="Macdonald L."/>
            <person name="Liu V."/>
            <person name="Smit A.M."/>
        </authorList>
    </citation>
    <scope>NUCLEOTIDE SEQUENCE [LARGE SCALE GENOMIC DNA]</scope>
    <source>
        <strain evidence="5 6">DSM 19370</strain>
    </source>
</reference>
<gene>
    <name evidence="5" type="ORF">Y88_3542</name>
</gene>
<dbReference type="InterPro" id="IPR020845">
    <property type="entry name" value="AMP-binding_CS"/>
</dbReference>
<organism evidence="5 6">
    <name type="scientific">Novosphingobium nitrogenifigens DSM 19370</name>
    <dbReference type="NCBI Taxonomy" id="983920"/>
    <lineage>
        <taxon>Bacteria</taxon>
        <taxon>Pseudomonadati</taxon>
        <taxon>Pseudomonadota</taxon>
        <taxon>Alphaproteobacteria</taxon>
        <taxon>Sphingomonadales</taxon>
        <taxon>Sphingomonadaceae</taxon>
        <taxon>Novosphingobium</taxon>
    </lineage>
</organism>
<evidence type="ECO:0000313" key="6">
    <source>
        <dbReference type="Proteomes" id="UP000004728"/>
    </source>
</evidence>
<dbReference type="GO" id="GO:0031956">
    <property type="term" value="F:medium-chain fatty acid-CoA ligase activity"/>
    <property type="evidence" value="ECO:0007669"/>
    <property type="project" value="TreeGrafter"/>
</dbReference>
<accession>F1ZDS9</accession>
<dbReference type="STRING" id="983920.Y88_3542"/>
<evidence type="ECO:0000256" key="2">
    <source>
        <dbReference type="ARBA" id="ARBA00022598"/>
    </source>
</evidence>
<dbReference type="InterPro" id="IPR042099">
    <property type="entry name" value="ANL_N_sf"/>
</dbReference>
<sequence>MHYHPSVHASADPDKPAVIMGLSGEVLTYGQLDAISNRFAHLLRARGLGIGDTVALCFDNTPIFFALCWGAQRAGLIYVAISCRLTAPEIAYIARDSGAGLLAGTETLAPILDDVAHLAPGLPQLRLGGTEERDLVAALAPHPGTPIADERAGIDMLYSSGTTGKPKGVRMPLPEDPAIGGSNGLFELARGVFGFGAHSVYLSPAPLYHAAPLRWSLTVHKLGGTVVCMEKFDPEKALALIERHRVTDSQWVPTHFVRMLKLDESVRRRYDLSSLRCAVHAAAPCPVPVKRAMIGWWGPILMEYYAGTEGNGFTFISSEEWLERPGSVGRALLGTLHICDEAGNEVPRGTEGQVFFEGATRFSYHNDPDKTRDATNRHGWTSLGDVGWEDEDGYLFLTDRKGFMIISGGVNIYPQEIENLLVTHPKVVDVAVIGVPDPDMGERVVAVVQPADFDAAGPTLAAELTEWLAPRLSRVKMPRQIDFRPELPREPTGKLFKRLLRDEYRNQPESLAGEIR</sequence>
<name>F1ZDS9_9SPHN</name>
<comment type="similarity">
    <text evidence="1">Belongs to the ATP-dependent AMP-binding enzyme family.</text>
</comment>
<dbReference type="HOGENOM" id="CLU_000022_59_0_5"/>
<keyword evidence="6" id="KW-1185">Reference proteome</keyword>
<dbReference type="Pfam" id="PF00501">
    <property type="entry name" value="AMP-binding"/>
    <property type="match status" value="1"/>
</dbReference>
<evidence type="ECO:0000313" key="5">
    <source>
        <dbReference type="EMBL" id="EGD57234.1"/>
    </source>
</evidence>
<dbReference type="InterPro" id="IPR045851">
    <property type="entry name" value="AMP-bd_C_sf"/>
</dbReference>
<dbReference type="AlphaFoldDB" id="F1ZDS9"/>
<evidence type="ECO:0000256" key="1">
    <source>
        <dbReference type="ARBA" id="ARBA00006432"/>
    </source>
</evidence>
<dbReference type="EMBL" id="AEWJ01000067">
    <property type="protein sequence ID" value="EGD57234.1"/>
    <property type="molecule type" value="Genomic_DNA"/>
</dbReference>
<dbReference type="Pfam" id="PF13193">
    <property type="entry name" value="AMP-binding_C"/>
    <property type="match status" value="1"/>
</dbReference>